<dbReference type="InterPro" id="IPR000160">
    <property type="entry name" value="GGDEF_dom"/>
</dbReference>
<dbReference type="Gene3D" id="3.30.70.270">
    <property type="match status" value="1"/>
</dbReference>
<dbReference type="EC" id="2.7.7.65" evidence="1"/>
<organism evidence="4 5">
    <name type="scientific">Stutzerimonas azotifigens</name>
    <dbReference type="NCBI Taxonomy" id="291995"/>
    <lineage>
        <taxon>Bacteria</taxon>
        <taxon>Pseudomonadati</taxon>
        <taxon>Pseudomonadota</taxon>
        <taxon>Gammaproteobacteria</taxon>
        <taxon>Pseudomonadales</taxon>
        <taxon>Pseudomonadaceae</taxon>
        <taxon>Stutzerimonas</taxon>
    </lineage>
</organism>
<dbReference type="NCBIfam" id="TIGR00254">
    <property type="entry name" value="GGDEF"/>
    <property type="match status" value="1"/>
</dbReference>
<dbReference type="PANTHER" id="PTHR45138">
    <property type="entry name" value="REGULATORY COMPONENTS OF SENSORY TRANSDUCTION SYSTEM"/>
    <property type="match status" value="1"/>
</dbReference>
<evidence type="ECO:0000256" key="2">
    <source>
        <dbReference type="ARBA" id="ARBA00034247"/>
    </source>
</evidence>
<sequence>MPSPDQTSNTVDFETARKQLLAASQAAKHSKRPLTLADLYRQLNLRLQTSLEIDRLLEMFFTDIQGVLPFAALLYRHEETDLQLTLGSPAAAHTASYRLHYEAEELGEIILQDTQRIDDHRLNQLEALLGCLLFPLRNALTYRRAVQASLRDQLTGAGNRSAMNQALAREIELARRHGHPLSLIMLDLDHFKDLNDSHGHRGGDEALQRVVSRLKRQLRNVDMLFRYGGEEFLVLLSNTDAKDAALVGERLRAAVDQHPFEIDGQPVHLSISLGSATYRAPETLEQLLQRADAALYRAKRSGRNQLSIAL</sequence>
<proteinExistence type="predicted"/>
<dbReference type="CDD" id="cd01949">
    <property type="entry name" value="GGDEF"/>
    <property type="match status" value="1"/>
</dbReference>
<comment type="catalytic activity">
    <reaction evidence="2">
        <text>2 GTP = 3',3'-c-di-GMP + 2 diphosphate</text>
        <dbReference type="Rhea" id="RHEA:24898"/>
        <dbReference type="ChEBI" id="CHEBI:33019"/>
        <dbReference type="ChEBI" id="CHEBI:37565"/>
        <dbReference type="ChEBI" id="CHEBI:58805"/>
        <dbReference type="EC" id="2.7.7.65"/>
    </reaction>
</comment>
<accession>A0ABR5Z3D6</accession>
<dbReference type="InterPro" id="IPR029787">
    <property type="entry name" value="Nucleotide_cyclase"/>
</dbReference>
<evidence type="ECO:0000313" key="4">
    <source>
        <dbReference type="EMBL" id="MBA1274669.1"/>
    </source>
</evidence>
<dbReference type="InterPro" id="IPR050469">
    <property type="entry name" value="Diguanylate_Cyclase"/>
</dbReference>
<dbReference type="Pfam" id="PF00990">
    <property type="entry name" value="GGDEF"/>
    <property type="match status" value="1"/>
</dbReference>
<dbReference type="Proteomes" id="UP000786387">
    <property type="component" value="Unassembled WGS sequence"/>
</dbReference>
<gene>
    <name evidence="4" type="ORF">G7026_15020</name>
</gene>
<dbReference type="PROSITE" id="PS50887">
    <property type="entry name" value="GGDEF"/>
    <property type="match status" value="1"/>
</dbReference>
<protein>
    <recommendedName>
        <fullName evidence="1">diguanylate cyclase</fullName>
        <ecNumber evidence="1">2.7.7.65</ecNumber>
    </recommendedName>
</protein>
<feature type="domain" description="GGDEF" evidence="3">
    <location>
        <begin position="179"/>
        <end position="310"/>
    </location>
</feature>
<reference evidence="4 5" key="1">
    <citation type="submission" date="2020-02" db="EMBL/GenBank/DDBJ databases">
        <title>Synteny-based analysis reveals conserved mechanism for high triclosan tolerance in Pseudomonas, as well as instances of horizontal transfer.</title>
        <authorList>
            <person name="Mcfarland A.G."/>
            <person name="Bertucci H.K."/>
            <person name="Litmann E."/>
            <person name="Shen J."/>
            <person name="Huttenhower C."/>
            <person name="Hartmann E.M."/>
        </authorList>
    </citation>
    <scope>NUCLEOTIDE SEQUENCE [LARGE SCALE GENOMIC DNA]</scope>
    <source>
        <strain evidence="4 5">115A1</strain>
    </source>
</reference>
<dbReference type="InterPro" id="IPR043128">
    <property type="entry name" value="Rev_trsase/Diguanyl_cyclase"/>
</dbReference>
<keyword evidence="5" id="KW-1185">Reference proteome</keyword>
<name>A0ABR5Z3D6_9GAMM</name>
<evidence type="ECO:0000313" key="5">
    <source>
        <dbReference type="Proteomes" id="UP000786387"/>
    </source>
</evidence>
<dbReference type="RefSeq" id="WP_181071719.1">
    <property type="nucleotide sequence ID" value="NZ_JAAMRF010000007.1"/>
</dbReference>
<dbReference type="SUPFAM" id="SSF55073">
    <property type="entry name" value="Nucleotide cyclase"/>
    <property type="match status" value="1"/>
</dbReference>
<comment type="caution">
    <text evidence="4">The sequence shown here is derived from an EMBL/GenBank/DDBJ whole genome shotgun (WGS) entry which is preliminary data.</text>
</comment>
<dbReference type="SMART" id="SM00267">
    <property type="entry name" value="GGDEF"/>
    <property type="match status" value="1"/>
</dbReference>
<evidence type="ECO:0000259" key="3">
    <source>
        <dbReference type="PROSITE" id="PS50887"/>
    </source>
</evidence>
<dbReference type="EMBL" id="JAAMRF010000007">
    <property type="protein sequence ID" value="MBA1274669.1"/>
    <property type="molecule type" value="Genomic_DNA"/>
</dbReference>
<evidence type="ECO:0000256" key="1">
    <source>
        <dbReference type="ARBA" id="ARBA00012528"/>
    </source>
</evidence>
<dbReference type="PANTHER" id="PTHR45138:SF9">
    <property type="entry name" value="DIGUANYLATE CYCLASE DGCM-RELATED"/>
    <property type="match status" value="1"/>
</dbReference>